<dbReference type="RefSeq" id="WP_284285495.1">
    <property type="nucleotide sequence ID" value="NZ_BSPD01000090.1"/>
</dbReference>
<reference evidence="2 3" key="1">
    <citation type="journal article" date="2014" name="Int. J. Syst. Evol. Microbiol.">
        <title>Complete genome sequence of Corynebacterium casei LMG S-19264T (=DSM 44701T), isolated from a smear-ripened cheese.</title>
        <authorList>
            <consortium name="US DOE Joint Genome Institute (JGI-PGF)"/>
            <person name="Walter F."/>
            <person name="Albersmeier A."/>
            <person name="Kalinowski J."/>
            <person name="Ruckert C."/>
        </authorList>
    </citation>
    <scope>NUCLEOTIDE SEQUENCE [LARGE SCALE GENOMIC DNA]</scope>
    <source>
        <strain evidence="2 3">NBRC 110095</strain>
    </source>
</reference>
<dbReference type="Proteomes" id="UP001156870">
    <property type="component" value="Unassembled WGS sequence"/>
</dbReference>
<dbReference type="Pfam" id="PF20311">
    <property type="entry name" value="DUF6607"/>
    <property type="match status" value="1"/>
</dbReference>
<dbReference type="EMBL" id="BSPD01000090">
    <property type="protein sequence ID" value="GLS27788.1"/>
    <property type="molecule type" value="Genomic_DNA"/>
</dbReference>
<protein>
    <submittedName>
        <fullName evidence="2">Uncharacterized protein</fullName>
    </submittedName>
</protein>
<sequence>MLFTLIHFQQGRYWVMGNHGVAGVIRGLISVTVMVGLIFGGLYAFPAFAYDGSKKEKASECAQRFTFSWPISDDCSMNPRGGTTKGAPVTLDMDRSPQWQALQSKNISTFERDRRAILAMAGPYRTTFDFLETVQYQAPKKSVQPYQSWGTEYVYVIADEGDFISLQHMMVMVFVQEDGALSEPMVMKHWRQDWRFEDSELLEYQGDNTWKTSRRSPIDVKGHWSQAVFQVDDSPRYEAIGQWEHNASFSSWKSTKTWRPLPRRESSVRNDYQVLEGFNRHTVMATGWVQEEENLKRVSVSTGSEYIAKEQGVARYERIKGFDFSAGANYMALAGQFWADVRAVWADKIKQHPTLALTKTVEGQALFMPLFQYAQSVMTRGQYSSKEGKRYAEETIERYLITTGR</sequence>
<evidence type="ECO:0000313" key="3">
    <source>
        <dbReference type="Proteomes" id="UP001156870"/>
    </source>
</evidence>
<keyword evidence="1" id="KW-0472">Membrane</keyword>
<name>A0AA37T5P5_9GAMM</name>
<keyword evidence="1" id="KW-1133">Transmembrane helix</keyword>
<organism evidence="2 3">
    <name type="scientific">Marinibactrum halimedae</name>
    <dbReference type="NCBI Taxonomy" id="1444977"/>
    <lineage>
        <taxon>Bacteria</taxon>
        <taxon>Pseudomonadati</taxon>
        <taxon>Pseudomonadota</taxon>
        <taxon>Gammaproteobacteria</taxon>
        <taxon>Cellvibrionales</taxon>
        <taxon>Cellvibrionaceae</taxon>
        <taxon>Marinibactrum</taxon>
    </lineage>
</organism>
<accession>A0AA37T5P5</accession>
<evidence type="ECO:0000313" key="2">
    <source>
        <dbReference type="EMBL" id="GLS27788.1"/>
    </source>
</evidence>
<gene>
    <name evidence="2" type="ORF">GCM10007877_35070</name>
</gene>
<evidence type="ECO:0000256" key="1">
    <source>
        <dbReference type="SAM" id="Phobius"/>
    </source>
</evidence>
<keyword evidence="3" id="KW-1185">Reference proteome</keyword>
<proteinExistence type="predicted"/>
<dbReference type="InterPro" id="IPR046715">
    <property type="entry name" value="DUF6607"/>
</dbReference>
<keyword evidence="1" id="KW-0812">Transmembrane</keyword>
<feature type="transmembrane region" description="Helical" evidence="1">
    <location>
        <begin position="20"/>
        <end position="45"/>
    </location>
</feature>
<dbReference type="AlphaFoldDB" id="A0AA37T5P5"/>
<comment type="caution">
    <text evidence="2">The sequence shown here is derived from an EMBL/GenBank/DDBJ whole genome shotgun (WGS) entry which is preliminary data.</text>
</comment>